<organism evidence="2 3">
    <name type="scientific">Citrus x changshan-huyou</name>
    <dbReference type="NCBI Taxonomy" id="2935761"/>
    <lineage>
        <taxon>Eukaryota</taxon>
        <taxon>Viridiplantae</taxon>
        <taxon>Streptophyta</taxon>
        <taxon>Embryophyta</taxon>
        <taxon>Tracheophyta</taxon>
        <taxon>Spermatophyta</taxon>
        <taxon>Magnoliopsida</taxon>
        <taxon>eudicotyledons</taxon>
        <taxon>Gunneridae</taxon>
        <taxon>Pentapetalae</taxon>
        <taxon>rosids</taxon>
        <taxon>malvids</taxon>
        <taxon>Sapindales</taxon>
        <taxon>Rutaceae</taxon>
        <taxon>Aurantioideae</taxon>
        <taxon>Citrus</taxon>
    </lineage>
</organism>
<evidence type="ECO:0000313" key="3">
    <source>
        <dbReference type="Proteomes" id="UP001428341"/>
    </source>
</evidence>
<gene>
    <name evidence="2" type="ORF">WN944_009417</name>
</gene>
<proteinExistence type="predicted"/>
<reference evidence="2 3" key="1">
    <citation type="submission" date="2024-05" db="EMBL/GenBank/DDBJ databases">
        <title>Haplotype-resolved chromosome-level genome assembly of Huyou (Citrus changshanensis).</title>
        <authorList>
            <person name="Miao C."/>
            <person name="Chen W."/>
            <person name="Wu Y."/>
            <person name="Wang L."/>
            <person name="Zhao S."/>
            <person name="Grierson D."/>
            <person name="Xu C."/>
            <person name="Chen K."/>
        </authorList>
    </citation>
    <scope>NUCLEOTIDE SEQUENCE [LARGE SCALE GENOMIC DNA]</scope>
    <source>
        <strain evidence="2">01-14</strain>
        <tissue evidence="2">Leaf</tissue>
    </source>
</reference>
<dbReference type="AlphaFoldDB" id="A0AAP0QW82"/>
<comment type="caution">
    <text evidence="2">The sequence shown here is derived from an EMBL/GenBank/DDBJ whole genome shotgun (WGS) entry which is preliminary data.</text>
</comment>
<feature type="compositionally biased region" description="Low complexity" evidence="1">
    <location>
        <begin position="59"/>
        <end position="81"/>
    </location>
</feature>
<feature type="region of interest" description="Disordered" evidence="1">
    <location>
        <begin position="59"/>
        <end position="90"/>
    </location>
</feature>
<evidence type="ECO:0000256" key="1">
    <source>
        <dbReference type="SAM" id="MobiDB-lite"/>
    </source>
</evidence>
<protein>
    <submittedName>
        <fullName evidence="2">Uncharacterized protein</fullName>
    </submittedName>
</protein>
<dbReference type="EMBL" id="JBCGBO010000002">
    <property type="protein sequence ID" value="KAK9220993.1"/>
    <property type="molecule type" value="Genomic_DNA"/>
</dbReference>
<keyword evidence="3" id="KW-1185">Reference proteome</keyword>
<name>A0AAP0QW82_9ROSI</name>
<evidence type="ECO:0000313" key="2">
    <source>
        <dbReference type="EMBL" id="KAK9220993.1"/>
    </source>
</evidence>
<sequence>MLSWHGKLLTQLTPLFRGIFSQVLHRLYFSPKLHLSTPALRRFGSPSAAATALSVAAELTTPRVKPPTRTSSTDSATSTPSKEVVNSLTSRWRQSLTAEVSGTHWRKKKQQQINP</sequence>
<accession>A0AAP0QW82</accession>
<dbReference type="Proteomes" id="UP001428341">
    <property type="component" value="Unassembled WGS sequence"/>
</dbReference>